<keyword evidence="1" id="KW-0067">ATP-binding</keyword>
<dbReference type="InterPro" id="IPR011761">
    <property type="entry name" value="ATP-grasp"/>
</dbReference>
<evidence type="ECO:0000313" key="4">
    <source>
        <dbReference type="Proteomes" id="UP000031675"/>
    </source>
</evidence>
<comment type="caution">
    <text evidence="3">The sequence shown here is derived from an EMBL/GenBank/DDBJ whole genome shotgun (WGS) entry which is preliminary data.</text>
</comment>
<dbReference type="SUPFAM" id="SSF56059">
    <property type="entry name" value="Glutathione synthetase ATP-binding domain-like"/>
    <property type="match status" value="1"/>
</dbReference>
<dbReference type="InterPro" id="IPR040754">
    <property type="entry name" value="PreAtp-grasp"/>
</dbReference>
<dbReference type="EMBL" id="JROO01000034">
    <property type="protein sequence ID" value="KIH97623.1"/>
    <property type="molecule type" value="Genomic_DNA"/>
</dbReference>
<evidence type="ECO:0000313" key="3">
    <source>
        <dbReference type="EMBL" id="KIH97623.1"/>
    </source>
</evidence>
<dbReference type="PROSITE" id="PS50975">
    <property type="entry name" value="ATP_GRASP"/>
    <property type="match status" value="1"/>
</dbReference>
<dbReference type="GO" id="GO:0046872">
    <property type="term" value="F:metal ion binding"/>
    <property type="evidence" value="ECO:0007669"/>
    <property type="project" value="InterPro"/>
</dbReference>
<feature type="domain" description="ATP-grasp" evidence="2">
    <location>
        <begin position="143"/>
        <end position="359"/>
    </location>
</feature>
<name>A0A0C2G2W6_9ACTN</name>
<evidence type="ECO:0000256" key="1">
    <source>
        <dbReference type="PROSITE-ProRule" id="PRU00409"/>
    </source>
</evidence>
<organism evidence="3 4">
    <name type="scientific">Streptomonospora alba</name>
    <dbReference type="NCBI Taxonomy" id="183763"/>
    <lineage>
        <taxon>Bacteria</taxon>
        <taxon>Bacillati</taxon>
        <taxon>Actinomycetota</taxon>
        <taxon>Actinomycetes</taxon>
        <taxon>Streptosporangiales</taxon>
        <taxon>Nocardiopsidaceae</taxon>
        <taxon>Streptomonospora</taxon>
    </lineage>
</organism>
<dbReference type="Proteomes" id="UP000031675">
    <property type="component" value="Unassembled WGS sequence"/>
</dbReference>
<keyword evidence="4" id="KW-1185">Reference proteome</keyword>
<dbReference type="AlphaFoldDB" id="A0A0C2G2W6"/>
<sequence length="456" mass="48452">MRLLIGNHIDDSIRLRPETRAWTQRIVWFARDGDLIVLPDHPDSRFVAYATALTGVDSTTLRFHSPPGGRYGRASLDPLSLTAPAFVAAVAADLGDVEEVFALWPSAQVTRLAEALGVADRFPGAKFFAQGGGEVANNKATFRALAAGAGAATPAGAVCRSQAEAAAATHALLKTTTAVVVKQAHNGAGVGNQVVTEDPAVATGHAGARHHHQLPPGAGAVEAYWEQHWAWASAADRFPVVVEEFRPGATSVYAEFYAGDDGVRPTEAGALYYAQGRLSHQIVPLRSEHRQRLVGAAAPLAQAYQRLGYRGPLSADALLEDGGGILFTEVNAQVSGSLHIYQVIAHAIVQADTPPQRLVVEHHVPPRWNVSGFEEFLQALDELDVAYDPRTRTGVIVSMPVIALEPGAARFVFCIAYATEAHRRHVYALLDERFTTPSASAATGPAAAEASPAPSE</sequence>
<dbReference type="Pfam" id="PF18604">
    <property type="entry name" value="PreAtp-grasp"/>
    <property type="match status" value="1"/>
</dbReference>
<proteinExistence type="predicted"/>
<dbReference type="STRING" id="183763.LP52_18110"/>
<dbReference type="GO" id="GO:0005524">
    <property type="term" value="F:ATP binding"/>
    <property type="evidence" value="ECO:0007669"/>
    <property type="project" value="UniProtKB-UniRule"/>
</dbReference>
<dbReference type="Gene3D" id="3.30.470.20">
    <property type="entry name" value="ATP-grasp fold, B domain"/>
    <property type="match status" value="1"/>
</dbReference>
<evidence type="ECO:0000259" key="2">
    <source>
        <dbReference type="PROSITE" id="PS50975"/>
    </source>
</evidence>
<keyword evidence="1" id="KW-0547">Nucleotide-binding</keyword>
<gene>
    <name evidence="3" type="ORF">LP52_18110</name>
</gene>
<dbReference type="RefSeq" id="WP_040275223.1">
    <property type="nucleotide sequence ID" value="NZ_JROO01000034.1"/>
</dbReference>
<reference evidence="4" key="1">
    <citation type="journal article" date="2015" name="Chem. Biol.">
        <title>Structure, bioactivity, and resistance mechanism of streptomonomicin, an unusual lasso Peptide from an understudied halophilic actinomycete.</title>
        <authorList>
            <person name="Metelev M."/>
            <person name="Tietz J.I."/>
            <person name="Melby J.O."/>
            <person name="Blair P.M."/>
            <person name="Zhu L."/>
            <person name="Livnat I."/>
            <person name="Severinov K."/>
            <person name="Mitchell D.A."/>
        </authorList>
    </citation>
    <scope>NUCLEOTIDE SEQUENCE [LARGE SCALE GENOMIC DNA]</scope>
    <source>
        <strain evidence="4">YIM 90003</strain>
    </source>
</reference>
<protein>
    <recommendedName>
        <fullName evidence="2">ATP-grasp domain-containing protein</fullName>
    </recommendedName>
</protein>
<accession>A0A0C2G2W6</accession>